<accession>A0A346Y6Z6</accession>
<dbReference type="Proteomes" id="UP000264006">
    <property type="component" value="Plasmid pEDY32-46I"/>
</dbReference>
<dbReference type="Gene3D" id="1.10.10.10">
    <property type="entry name" value="Winged helix-like DNA-binding domain superfamily/Winged helix DNA-binding domain"/>
    <property type="match status" value="1"/>
</dbReference>
<geneLocation type="plasmid" evidence="3">
    <name>pedy32-46i</name>
</geneLocation>
<feature type="compositionally biased region" description="Basic and acidic residues" evidence="1">
    <location>
        <begin position="172"/>
        <end position="181"/>
    </location>
</feature>
<evidence type="ECO:0000313" key="2">
    <source>
        <dbReference type="EMBL" id="AXV10243.1"/>
    </source>
</evidence>
<dbReference type="InterPro" id="IPR036388">
    <property type="entry name" value="WH-like_DNA-bd_sf"/>
</dbReference>
<proteinExistence type="predicted"/>
<sequence length="191" mass="20400">MNNEPERAVRRYLMAVGDPASLIDNDAIERLTDELSELTDPIERLVARQALLDANEPDVAAAEEAFVEVVATWAQEHSIGAAAFVAEGVPATVLRRAGMRVPRNTEAARPTSRKAPAKPTGTRTRVTRAQIKGSVPPDPFTAAALIDLTGASPHTVRQTIGEMLDDGSVVEKGQDPDHDGPGRAPMLYATS</sequence>
<keyword evidence="2" id="KW-0614">Plasmid</keyword>
<feature type="region of interest" description="Disordered" evidence="1">
    <location>
        <begin position="164"/>
        <end position="191"/>
    </location>
</feature>
<keyword evidence="3" id="KW-1185">Reference proteome</keyword>
<dbReference type="EMBL" id="CP031166">
    <property type="protein sequence ID" value="AXV10243.1"/>
    <property type="molecule type" value="Genomic_DNA"/>
</dbReference>
<dbReference type="AlphaFoldDB" id="A0A346Y6Z6"/>
<gene>
    <name evidence="2" type="ORF">DVS28_b0503</name>
</gene>
<feature type="region of interest" description="Disordered" evidence="1">
    <location>
        <begin position="102"/>
        <end position="125"/>
    </location>
</feature>
<evidence type="ECO:0000313" key="3">
    <source>
        <dbReference type="Proteomes" id="UP000264006"/>
    </source>
</evidence>
<name>A0A346Y6Z6_9ACTN</name>
<organism evidence="2 3">
    <name type="scientific">Euzebya pacifica</name>
    <dbReference type="NCBI Taxonomy" id="1608957"/>
    <lineage>
        <taxon>Bacteria</taxon>
        <taxon>Bacillati</taxon>
        <taxon>Actinomycetota</taxon>
        <taxon>Nitriliruptoria</taxon>
        <taxon>Euzebyales</taxon>
    </lineage>
</organism>
<dbReference type="OrthoDB" id="5243183at2"/>
<evidence type="ECO:0000256" key="1">
    <source>
        <dbReference type="SAM" id="MobiDB-lite"/>
    </source>
</evidence>
<reference evidence="2 3" key="1">
    <citation type="submission" date="2018-09" db="EMBL/GenBank/DDBJ databases">
        <title>Complete genome sequence of Euzebya sp. DY32-46 isolated from seawater of Pacific Ocean.</title>
        <authorList>
            <person name="Xu L."/>
            <person name="Wu Y.-H."/>
            <person name="Xu X.-W."/>
        </authorList>
    </citation>
    <scope>NUCLEOTIDE SEQUENCE [LARGE SCALE GENOMIC DNA]</scope>
    <source>
        <strain evidence="2 3">DY32-46</strain>
        <plasmid evidence="3">pedy32-46i</plasmid>
    </source>
</reference>
<dbReference type="KEGG" id="euz:DVS28_b0503"/>
<protein>
    <submittedName>
        <fullName evidence="2">Uncharacterized protein</fullName>
    </submittedName>
</protein>